<dbReference type="InterPro" id="IPR009656">
    <property type="entry name" value="PHB_depo_C"/>
</dbReference>
<name>A0A1C3RGY3_9PROT</name>
<evidence type="ECO:0000259" key="1">
    <source>
        <dbReference type="Pfam" id="PF06850"/>
    </source>
</evidence>
<keyword evidence="3" id="KW-1185">Reference proteome</keyword>
<dbReference type="Pfam" id="PF06850">
    <property type="entry name" value="PHB_depo_C"/>
    <property type="match status" value="1"/>
</dbReference>
<accession>A0A1C3RGY3</accession>
<dbReference type="STRING" id="1867952.MTBPR1_20367"/>
<dbReference type="InterPro" id="IPR029058">
    <property type="entry name" value="AB_hydrolase_fold"/>
</dbReference>
<evidence type="ECO:0000313" key="2">
    <source>
        <dbReference type="EMBL" id="SCA56519.1"/>
    </source>
</evidence>
<dbReference type="PANTHER" id="PTHR36837:SF4">
    <property type="entry name" value="BLR0908 PROTEIN"/>
    <property type="match status" value="1"/>
</dbReference>
<dbReference type="RefSeq" id="WP_069188600.1">
    <property type="nucleotide sequence ID" value="NZ_FLYE01000012.1"/>
</dbReference>
<evidence type="ECO:0000313" key="3">
    <source>
        <dbReference type="Proteomes" id="UP000231658"/>
    </source>
</evidence>
<dbReference type="PANTHER" id="PTHR36837">
    <property type="entry name" value="POLY(3-HYDROXYALKANOATE) POLYMERASE SUBUNIT PHAC"/>
    <property type="match status" value="1"/>
</dbReference>
<dbReference type="InterPro" id="IPR051321">
    <property type="entry name" value="PHA/PHB_synthase"/>
</dbReference>
<proteinExistence type="predicted"/>
<dbReference type="SUPFAM" id="SSF53474">
    <property type="entry name" value="alpha/beta-Hydrolases"/>
    <property type="match status" value="1"/>
</dbReference>
<feature type="domain" description="PHB de-polymerase C-terminal" evidence="1">
    <location>
        <begin position="203"/>
        <end position="404"/>
    </location>
</feature>
<dbReference type="Proteomes" id="UP000231658">
    <property type="component" value="Unassembled WGS sequence"/>
</dbReference>
<dbReference type="PIRSF" id="PIRSF020818">
    <property type="entry name" value="PHB_depoly_PhaZ"/>
    <property type="match status" value="1"/>
</dbReference>
<reference evidence="2 3" key="1">
    <citation type="submission" date="2016-07" db="EMBL/GenBank/DDBJ databases">
        <authorList>
            <person name="Lefevre C.T."/>
        </authorList>
    </citation>
    <scope>NUCLEOTIDE SEQUENCE [LARGE SCALE GENOMIC DNA]</scope>
    <source>
        <strain evidence="2">PR1</strain>
    </source>
</reference>
<dbReference type="AlphaFoldDB" id="A0A1C3RGY3"/>
<sequence length="410" mass="47359">MLYQFYEFQHSVWSPLRHAAEKMEEVFRSPFMPVSYTPMGRAIAASCHLFERVTRRYIKPEFGLHYTEIDGNEVAIDEEVVLHKPFCELLHFKRHTKHDDPKVLVVSPMSGHYATLLRGTVEALLPDHDVYITDWINARDVCTSHGDFNLDDFIEYIMYFLHHLGPNTHVIAVCQPSVPVLAAVSLMSEDEDYCAPTTMTLMGGPIDTRVSPTEVNQLAEEKDIDWFRQSVIAQVPVNYPGFMRHVYPGFMQLTGFMSMNLDRHVGAHLNLYNHLVEGDGDSAEEHHDFYDEYLSVMDLPAEFYLQTLETVFMEHALPRDEMTWRDRKVHPSAIKKTALFTIEGEKDDITGRGQTQAAHDICSNLAKDKQKHVLHPNVGHYGIFNGRRWRTEIKPMIAEFIREHDEKLNK</sequence>
<gene>
    <name evidence="2" type="ORF">MTBPR1_20367</name>
</gene>
<dbReference type="EMBL" id="FLYE01000012">
    <property type="protein sequence ID" value="SCA56519.1"/>
    <property type="molecule type" value="Genomic_DNA"/>
</dbReference>
<dbReference type="OrthoDB" id="9774318at2"/>
<protein>
    <submittedName>
        <fullName evidence="2">Intracellular PHB depolymerase</fullName>
    </submittedName>
</protein>
<dbReference type="NCBIfam" id="TIGR01849">
    <property type="entry name" value="PHB_depoly_PhaZ"/>
    <property type="match status" value="1"/>
</dbReference>
<dbReference type="InterPro" id="IPR010915">
    <property type="entry name" value="PHB_depoly_PhaZ"/>
</dbReference>
<organism evidence="2 3">
    <name type="scientific">Candidatus Terasakiella magnetica</name>
    <dbReference type="NCBI Taxonomy" id="1867952"/>
    <lineage>
        <taxon>Bacteria</taxon>
        <taxon>Pseudomonadati</taxon>
        <taxon>Pseudomonadota</taxon>
        <taxon>Alphaproteobacteria</taxon>
        <taxon>Rhodospirillales</taxon>
        <taxon>Terasakiellaceae</taxon>
        <taxon>Terasakiella</taxon>
    </lineage>
</organism>